<dbReference type="EMBL" id="QBKP01000002">
    <property type="protein sequence ID" value="PTX52293.1"/>
    <property type="molecule type" value="Genomic_DNA"/>
</dbReference>
<reference evidence="1 2" key="1">
    <citation type="submission" date="2018-04" db="EMBL/GenBank/DDBJ databases">
        <title>Genomic Encyclopedia of Archaeal and Bacterial Type Strains, Phase II (KMG-II): from individual species to whole genera.</title>
        <authorList>
            <person name="Goeker M."/>
        </authorList>
    </citation>
    <scope>NUCLEOTIDE SEQUENCE [LARGE SCALE GENOMIC DNA]</scope>
    <source>
        <strain evidence="1 2">DSM 21823</strain>
    </source>
</reference>
<evidence type="ECO:0000313" key="2">
    <source>
        <dbReference type="Proteomes" id="UP000244224"/>
    </source>
</evidence>
<protein>
    <submittedName>
        <fullName evidence="1">Uncharacterized protein</fullName>
    </submittedName>
</protein>
<accession>A0A2T6B8B0</accession>
<keyword evidence="2" id="KW-1185">Reference proteome</keyword>
<sequence length="161" mass="18025">MNHDLLKTYDDRYAKARARVAEALSGTDDRPSGVLLRWIRDGGVNPYGVFSRHREADQLRSAEGAAALLDRIDRAFRDGEVCFPETETHGPYVHLGSNARDPETPALFLAEIRANGHGEEVVEGHRVTGFCPDLDAFIAAFEARERAYEALYRELLEDPEP</sequence>
<organism evidence="1 2">
    <name type="scientific">Gemmobacter caeni</name>
    <dbReference type="NCBI Taxonomy" id="589035"/>
    <lineage>
        <taxon>Bacteria</taxon>
        <taxon>Pseudomonadati</taxon>
        <taxon>Pseudomonadota</taxon>
        <taxon>Alphaproteobacteria</taxon>
        <taxon>Rhodobacterales</taxon>
        <taxon>Paracoccaceae</taxon>
        <taxon>Gemmobacter</taxon>
    </lineage>
</organism>
<name>A0A2T6B8B0_9RHOB</name>
<comment type="caution">
    <text evidence="1">The sequence shown here is derived from an EMBL/GenBank/DDBJ whole genome shotgun (WGS) entry which is preliminary data.</text>
</comment>
<proteinExistence type="predicted"/>
<dbReference type="Proteomes" id="UP000244224">
    <property type="component" value="Unassembled WGS sequence"/>
</dbReference>
<evidence type="ECO:0000313" key="1">
    <source>
        <dbReference type="EMBL" id="PTX52293.1"/>
    </source>
</evidence>
<dbReference type="AlphaFoldDB" id="A0A2T6B8B0"/>
<dbReference type="RefSeq" id="WP_158640463.1">
    <property type="nucleotide sequence ID" value="NZ_QBKP01000002.1"/>
</dbReference>
<gene>
    <name evidence="1" type="ORF">C8N34_10271</name>
</gene>